<dbReference type="RefSeq" id="WP_013182164.1">
    <property type="nucleotide sequence ID" value="NC_014225.1"/>
</dbReference>
<evidence type="ECO:0008006" key="3">
    <source>
        <dbReference type="Google" id="ProtNLM"/>
    </source>
</evidence>
<dbReference type="InterPro" id="IPR035069">
    <property type="entry name" value="TTHA1013/TTHA0281-like"/>
</dbReference>
<dbReference type="STRING" id="716544.wcw_1094"/>
<evidence type="ECO:0000313" key="1">
    <source>
        <dbReference type="EMBL" id="ADI38451.1"/>
    </source>
</evidence>
<gene>
    <name evidence="1" type="ordered locus">wcw_1094</name>
</gene>
<proteinExistence type="predicted"/>
<sequence>MLIDAKIINDPEKKPRYSVEIPLVDALTQGRTKKEALEMAVDAIECLLDAYFEEGSGKRAKVTASSLKGNHFFIKAEDQNLLTSLILIRQREKHKTTYSELTKRLKAGSTFAYRRYEKGNVSISVKKFYDLMKAVAPEKNIVLRME</sequence>
<name>D6YWE0_WADCW</name>
<dbReference type="AlphaFoldDB" id="D6YWE0"/>
<dbReference type="SUPFAM" id="SSF143100">
    <property type="entry name" value="TTHA1013/TTHA0281-like"/>
    <property type="match status" value="1"/>
</dbReference>
<dbReference type="Proteomes" id="UP000001505">
    <property type="component" value="Chromosome"/>
</dbReference>
<dbReference type="OrthoDB" id="5515223at2"/>
<dbReference type="Gene3D" id="3.30.160.250">
    <property type="match status" value="1"/>
</dbReference>
<evidence type="ECO:0000313" key="2">
    <source>
        <dbReference type="Proteomes" id="UP000001505"/>
    </source>
</evidence>
<reference evidence="1 2" key="1">
    <citation type="journal article" date="2010" name="PLoS ONE">
        <title>The Waddlia genome: a window into chlamydial biology.</title>
        <authorList>
            <person name="Bertelli C."/>
            <person name="Collyn F."/>
            <person name="Croxatto A."/>
            <person name="Ruckert C."/>
            <person name="Polkinghorne A."/>
            <person name="Kebbi-Beghdadi C."/>
            <person name="Goesmann A."/>
            <person name="Vaughan L."/>
            <person name="Greub G."/>
        </authorList>
    </citation>
    <scope>NUCLEOTIDE SEQUENCE [LARGE SCALE GENOMIC DNA]</scope>
    <source>
        <strain evidence="2">ATCC VR-1470 / WSU 86-1044</strain>
    </source>
</reference>
<dbReference type="EMBL" id="CP001928">
    <property type="protein sequence ID" value="ADI38451.1"/>
    <property type="molecule type" value="Genomic_DNA"/>
</dbReference>
<protein>
    <recommendedName>
        <fullName evidence="3">HicB-like antitoxin of toxin-antitoxin system domain-containing protein</fullName>
    </recommendedName>
</protein>
<dbReference type="KEGG" id="wch:wcw_1094"/>
<keyword evidence="2" id="KW-1185">Reference proteome</keyword>
<organism evidence="1 2">
    <name type="scientific">Waddlia chondrophila (strain ATCC VR-1470 / WSU 86-1044)</name>
    <dbReference type="NCBI Taxonomy" id="716544"/>
    <lineage>
        <taxon>Bacteria</taxon>
        <taxon>Pseudomonadati</taxon>
        <taxon>Chlamydiota</taxon>
        <taxon>Chlamydiia</taxon>
        <taxon>Parachlamydiales</taxon>
        <taxon>Waddliaceae</taxon>
        <taxon>Waddlia</taxon>
    </lineage>
</organism>
<dbReference type="HOGENOM" id="CLU_1776726_0_0_0"/>
<accession>D6YWE0</accession>